<keyword evidence="1" id="KW-0808">Transferase</keyword>
<reference evidence="1 2" key="1">
    <citation type="submission" date="2019-12" db="EMBL/GenBank/DDBJ databases">
        <title>Strain KN286 was isolated from seawater, which was collected from Caroline Seamount in the tropical western Pacific.</title>
        <authorList>
            <person name="Wang Q."/>
        </authorList>
    </citation>
    <scope>NUCLEOTIDE SEQUENCE [LARGE SCALE GENOMIC DNA]</scope>
    <source>
        <strain evidence="1 2">KN286</strain>
    </source>
</reference>
<dbReference type="PANTHER" id="PTHR43881:SF1">
    <property type="entry name" value="GAMMA-GLUTAMYLTRANSPEPTIDASE (AFU_ORTHOLOGUE AFUA_4G13580)"/>
    <property type="match status" value="1"/>
</dbReference>
<organism evidence="1 2">
    <name type="scientific">Oceanomicrobium pacificus</name>
    <dbReference type="NCBI Taxonomy" id="2692916"/>
    <lineage>
        <taxon>Bacteria</taxon>
        <taxon>Pseudomonadati</taxon>
        <taxon>Pseudomonadota</taxon>
        <taxon>Alphaproteobacteria</taxon>
        <taxon>Rhodobacterales</taxon>
        <taxon>Paracoccaceae</taxon>
        <taxon>Oceanomicrobium</taxon>
    </lineage>
</organism>
<protein>
    <submittedName>
        <fullName evidence="1">Gamma-glutamyltransferase</fullName>
    </submittedName>
</protein>
<dbReference type="SUPFAM" id="SSF56235">
    <property type="entry name" value="N-terminal nucleophile aminohydrolases (Ntn hydrolases)"/>
    <property type="match status" value="1"/>
</dbReference>
<dbReference type="Gene3D" id="3.60.20.40">
    <property type="match status" value="1"/>
</dbReference>
<dbReference type="InterPro" id="IPR043137">
    <property type="entry name" value="GGT_ssub_C"/>
</dbReference>
<dbReference type="InterPro" id="IPR029055">
    <property type="entry name" value="Ntn_hydrolases_N"/>
</dbReference>
<dbReference type="Gene3D" id="1.10.246.130">
    <property type="match status" value="1"/>
</dbReference>
<dbReference type="PRINTS" id="PR01210">
    <property type="entry name" value="GGTRANSPTASE"/>
</dbReference>
<accession>A0A6B0TL33</accession>
<dbReference type="Proteomes" id="UP000436016">
    <property type="component" value="Unassembled WGS sequence"/>
</dbReference>
<dbReference type="AlphaFoldDB" id="A0A6B0TL33"/>
<keyword evidence="2" id="KW-1185">Reference proteome</keyword>
<evidence type="ECO:0000313" key="1">
    <source>
        <dbReference type="EMBL" id="MXU64586.1"/>
    </source>
</evidence>
<dbReference type="InterPro" id="IPR052896">
    <property type="entry name" value="GGT-like_enzyme"/>
</dbReference>
<dbReference type="GO" id="GO:0016740">
    <property type="term" value="F:transferase activity"/>
    <property type="evidence" value="ECO:0007669"/>
    <property type="project" value="UniProtKB-KW"/>
</dbReference>
<dbReference type="PANTHER" id="PTHR43881">
    <property type="entry name" value="GAMMA-GLUTAMYLTRANSPEPTIDASE (AFU_ORTHOLOGUE AFUA_4G13580)"/>
    <property type="match status" value="1"/>
</dbReference>
<dbReference type="InterPro" id="IPR043138">
    <property type="entry name" value="GGT_lsub"/>
</dbReference>
<dbReference type="RefSeq" id="WP_160852113.1">
    <property type="nucleotide sequence ID" value="NZ_WUWG01000001.1"/>
</dbReference>
<dbReference type="EMBL" id="WUWG01000001">
    <property type="protein sequence ID" value="MXU64586.1"/>
    <property type="molecule type" value="Genomic_DNA"/>
</dbReference>
<name>A0A6B0TL33_9RHOB</name>
<gene>
    <name evidence="1" type="ORF">GSH16_03935</name>
</gene>
<comment type="caution">
    <text evidence="1">The sequence shown here is derived from an EMBL/GenBank/DDBJ whole genome shotgun (WGS) entry which is preliminary data.</text>
</comment>
<dbReference type="Pfam" id="PF01019">
    <property type="entry name" value="G_glu_transpept"/>
    <property type="match status" value="1"/>
</dbReference>
<proteinExistence type="predicted"/>
<evidence type="ECO:0000313" key="2">
    <source>
        <dbReference type="Proteomes" id="UP000436016"/>
    </source>
</evidence>
<sequence>MRDFHLPGRSVVLSTNGMCATSHPLAAKVAVQMMEQGGNAMDAAIAAAVLLGFCEPQMTGIGGDLFALVQPAGEDRIVGLNGSGRAPAGLDAARLRDAAHTTMPAFSADAVTVPGAVDAFVRLSADWGRLGLKTALAPAIHYARAGVPVGPRTAFDWALAAPDLKGAARDFYLVDGAVPKVGTLFRAPKQAEVLEKIAMDGRAGFYEGEVADDMVNSLRALGGTHTLDDFAATACDYVEPVSGDYRGYELVELPPNGQGATAILMANILKQFDIGSLPPLGARRAHIEAEAAKLAYDARNRFMAEADAPGARLDHLLSEDTAKALAGLIDPERAMRSPAALSEQVHKDTVYLTVVDADRMAVSLIYSIFHSFGSCLASERFGIGFQNRGAGFTLEQGHPNEAGGGKRPLHTIIPAMLRKEGKLLMPFGVMGGAYQPNGHVRLLSNLVDYGMELQEAVDAPRSFNRDGSMEVERGYPESVREQLEAMGHSVTIPEVALGGAQAIWIDPDTGLLSGASDPRKDGCALGY</sequence>